<dbReference type="RefSeq" id="WP_344226230.1">
    <property type="nucleotide sequence ID" value="NZ_BAAARI010000002.1"/>
</dbReference>
<dbReference type="EMBL" id="BAAARI010000002">
    <property type="protein sequence ID" value="GAA2567775.1"/>
    <property type="molecule type" value="Genomic_DNA"/>
</dbReference>
<reference evidence="2 3" key="1">
    <citation type="journal article" date="2019" name="Int. J. Syst. Evol. Microbiol.">
        <title>The Global Catalogue of Microorganisms (GCM) 10K type strain sequencing project: providing services to taxonomists for standard genome sequencing and annotation.</title>
        <authorList>
            <consortium name="The Broad Institute Genomics Platform"/>
            <consortium name="The Broad Institute Genome Sequencing Center for Infectious Disease"/>
            <person name="Wu L."/>
            <person name="Ma J."/>
        </authorList>
    </citation>
    <scope>NUCLEOTIDE SEQUENCE [LARGE SCALE GENOMIC DNA]</scope>
    <source>
        <strain evidence="2 3">JCM 16365</strain>
    </source>
</reference>
<organism evidence="2 3">
    <name type="scientific">Microbacterium binotii</name>
    <dbReference type="NCBI Taxonomy" id="462710"/>
    <lineage>
        <taxon>Bacteria</taxon>
        <taxon>Bacillati</taxon>
        <taxon>Actinomycetota</taxon>
        <taxon>Actinomycetes</taxon>
        <taxon>Micrococcales</taxon>
        <taxon>Microbacteriaceae</taxon>
        <taxon>Microbacterium</taxon>
    </lineage>
</organism>
<feature type="transmembrane region" description="Helical" evidence="1">
    <location>
        <begin position="113"/>
        <end position="130"/>
    </location>
</feature>
<dbReference type="Proteomes" id="UP001500274">
    <property type="component" value="Unassembled WGS sequence"/>
</dbReference>
<evidence type="ECO:0000313" key="3">
    <source>
        <dbReference type="Proteomes" id="UP001500274"/>
    </source>
</evidence>
<feature type="transmembrane region" description="Helical" evidence="1">
    <location>
        <begin position="158"/>
        <end position="179"/>
    </location>
</feature>
<keyword evidence="1" id="KW-0812">Transmembrane</keyword>
<protein>
    <submittedName>
        <fullName evidence="2">Uncharacterized protein</fullName>
    </submittedName>
</protein>
<feature type="transmembrane region" description="Helical" evidence="1">
    <location>
        <begin position="40"/>
        <end position="60"/>
    </location>
</feature>
<sequence>MAGGALVISIRFVVMMLGVAFTGFLVARASWITGPVREPLLLWTALILFLVVAWLCIFWGMTSGLRTRSQEITVARGSDRLPMWLCMAALLVSMVLPPLISAAIPPEARTEQYATWYIGGLGALMTILVIRRRPWAAWSGTAVLAGWSMVLLGPVEALGLGLVGSVVWVTGAHFFTFALDRAARDTERLGELQRTASAVQAAQGSQQRERRIQVQRALAVAGPILARTIATGGRLSEDERTDARIAEGRLRDELRGPRLLDADVRAALDAARRRGAMVTMFDEGGLDGLAEEQLHVIRAELAQTLRSARSERLYIRTSPDERVAVTVVGRASSTLGLSDEDSVDLWREIEHPAS</sequence>
<proteinExistence type="predicted"/>
<evidence type="ECO:0000256" key="1">
    <source>
        <dbReference type="SAM" id="Phobius"/>
    </source>
</evidence>
<accession>A0ABN3P881</accession>
<feature type="transmembrane region" description="Helical" evidence="1">
    <location>
        <begin position="135"/>
        <end position="152"/>
    </location>
</feature>
<name>A0ABN3P881_9MICO</name>
<keyword evidence="1" id="KW-1133">Transmembrane helix</keyword>
<keyword evidence="1" id="KW-0472">Membrane</keyword>
<evidence type="ECO:0000313" key="2">
    <source>
        <dbReference type="EMBL" id="GAA2567775.1"/>
    </source>
</evidence>
<comment type="caution">
    <text evidence="2">The sequence shown here is derived from an EMBL/GenBank/DDBJ whole genome shotgun (WGS) entry which is preliminary data.</text>
</comment>
<gene>
    <name evidence="2" type="ORF">GCM10009862_03160</name>
</gene>
<keyword evidence="3" id="KW-1185">Reference proteome</keyword>
<feature type="transmembrane region" description="Helical" evidence="1">
    <location>
        <begin position="81"/>
        <end position="101"/>
    </location>
</feature>
<feature type="transmembrane region" description="Helical" evidence="1">
    <location>
        <begin position="12"/>
        <end position="34"/>
    </location>
</feature>